<evidence type="ECO:0000313" key="2">
    <source>
        <dbReference type="Proteomes" id="UP001370590"/>
    </source>
</evidence>
<keyword evidence="2" id="KW-1185">Reference proteome</keyword>
<sequence>MINIKQHIRKYAEIAVKNGDLSTTEDVQSLAQADHKTWLVSVANFQNNGKQIKIVLAPIENTNEYQVSDEHNHIIWQGQFTEANFNSIIQNVLMKLNIID</sequence>
<dbReference type="RefSeq" id="WP_339959820.1">
    <property type="nucleotide sequence ID" value="NZ_JAWMWH010000001.1"/>
</dbReference>
<gene>
    <name evidence="1" type="ORF">R4146_02205</name>
</gene>
<accession>A0ABU8SJA7</accession>
<name>A0ABU8SJA7_9LACO</name>
<dbReference type="EMBL" id="JAWMWH010000001">
    <property type="protein sequence ID" value="MEJ6399995.1"/>
    <property type="molecule type" value="Genomic_DNA"/>
</dbReference>
<protein>
    <submittedName>
        <fullName evidence="1">Uncharacterized protein</fullName>
    </submittedName>
</protein>
<reference evidence="1 2" key="1">
    <citation type="submission" date="2023-10" db="EMBL/GenBank/DDBJ databases">
        <title>Nicoliella lavandulae sp. nov. isolated from Lavandula angustifolia flowers.</title>
        <authorList>
            <person name="Alcantara C."/>
            <person name="Zuniga M."/>
            <person name="Landete J.M."/>
            <person name="Monedero V."/>
        </authorList>
    </citation>
    <scope>NUCLEOTIDE SEQUENCE [LARGE SCALE GENOMIC DNA]</scope>
    <source>
        <strain evidence="1 2">Es01</strain>
    </source>
</reference>
<evidence type="ECO:0000313" key="1">
    <source>
        <dbReference type="EMBL" id="MEJ6399995.1"/>
    </source>
</evidence>
<comment type="caution">
    <text evidence="1">The sequence shown here is derived from an EMBL/GenBank/DDBJ whole genome shotgun (WGS) entry which is preliminary data.</text>
</comment>
<proteinExistence type="predicted"/>
<dbReference type="Proteomes" id="UP001370590">
    <property type="component" value="Unassembled WGS sequence"/>
</dbReference>
<organism evidence="1 2">
    <name type="scientific">Nicoliella lavandulae</name>
    <dbReference type="NCBI Taxonomy" id="3082954"/>
    <lineage>
        <taxon>Bacteria</taxon>
        <taxon>Bacillati</taxon>
        <taxon>Bacillota</taxon>
        <taxon>Bacilli</taxon>
        <taxon>Lactobacillales</taxon>
        <taxon>Lactobacillaceae</taxon>
        <taxon>Nicoliella</taxon>
    </lineage>
</organism>